<accession>A0ACC7P4D8</accession>
<dbReference type="EMBL" id="JBJURJ010000015">
    <property type="protein sequence ID" value="MFM9330796.1"/>
    <property type="molecule type" value="Genomic_DNA"/>
</dbReference>
<protein>
    <submittedName>
        <fullName evidence="1">TRM11 family SAM-dependent methyltransferase</fullName>
    </submittedName>
</protein>
<evidence type="ECO:0000313" key="2">
    <source>
        <dbReference type="Proteomes" id="UP001631969"/>
    </source>
</evidence>
<organism evidence="1 2">
    <name type="scientific">Paenibacillus mesotrionivorans</name>
    <dbReference type="NCBI Taxonomy" id="3160968"/>
    <lineage>
        <taxon>Bacteria</taxon>
        <taxon>Bacillati</taxon>
        <taxon>Bacillota</taxon>
        <taxon>Bacilli</taxon>
        <taxon>Bacillales</taxon>
        <taxon>Paenibacillaceae</taxon>
        <taxon>Paenibacillus</taxon>
    </lineage>
</organism>
<name>A0ACC7P4D8_9BACL</name>
<gene>
    <name evidence="1" type="ORF">ACI1P1_21130</name>
</gene>
<comment type="caution">
    <text evidence="1">The sequence shown here is derived from an EMBL/GenBank/DDBJ whole genome shotgun (WGS) entry which is preliminary data.</text>
</comment>
<sequence length="332" mass="36380">MDTNTLYIFACREEELDLCRLEQRALFGAEMEAAASPGGWLASSCLIEPGRSPFIRHRLLVRRAATSLEELIARAEGWSMEGKTFKIRYVPTAETGFDYDACRGIERRVGAVIRGKAEMRQPEVVLGVTYTGHAEEGWLLGELADNPAIWLAHQNKPQSYSTALSTRVARPLVNIALPFPDGELGDRTLLDPCCGMGTVLIEALSMGVSASGSDMNPLAVQGARVNLAYYGYSDAVKLCDIAHAQGAYDAVIADLPYNLCSKSPREELLAILRHAARLSERVVLVTTEAEELDGLVHEACLLVEDSCRIPKGKLVRRVLLCRPSNNHKPKIS</sequence>
<proteinExistence type="predicted"/>
<keyword evidence="1" id="KW-0808">Transferase</keyword>
<reference evidence="1" key="1">
    <citation type="submission" date="2024-12" db="EMBL/GenBank/DDBJ databases">
        <authorList>
            <person name="Wu N."/>
        </authorList>
    </citation>
    <scope>NUCLEOTIDE SEQUENCE</scope>
    <source>
        <strain evidence="1">P15</strain>
    </source>
</reference>
<dbReference type="Proteomes" id="UP001631969">
    <property type="component" value="Unassembled WGS sequence"/>
</dbReference>
<evidence type="ECO:0000313" key="1">
    <source>
        <dbReference type="EMBL" id="MFM9330796.1"/>
    </source>
</evidence>
<keyword evidence="2" id="KW-1185">Reference proteome</keyword>
<keyword evidence="1" id="KW-0489">Methyltransferase</keyword>